<proteinExistence type="predicted"/>
<comment type="caution">
    <text evidence="1">The sequence shown here is derived from an EMBL/GenBank/DDBJ whole genome shotgun (WGS) entry which is preliminary data.</text>
</comment>
<keyword evidence="2" id="KW-1185">Reference proteome</keyword>
<sequence>MVRMKPYRQKNRGKRRGCQCVRRVKKEEIGKIKKI</sequence>
<evidence type="ECO:0000313" key="2">
    <source>
        <dbReference type="Proteomes" id="UP000003639"/>
    </source>
</evidence>
<dbReference type="STRING" id="411467.BACCAP_02231"/>
<evidence type="ECO:0000313" key="1">
    <source>
        <dbReference type="EMBL" id="EDM99958.1"/>
    </source>
</evidence>
<organism evidence="1 2">
    <name type="scientific">Pseudoflavonifractor capillosus ATCC 29799</name>
    <dbReference type="NCBI Taxonomy" id="411467"/>
    <lineage>
        <taxon>Bacteria</taxon>
        <taxon>Bacillati</taxon>
        <taxon>Bacillota</taxon>
        <taxon>Clostridia</taxon>
        <taxon>Eubacteriales</taxon>
        <taxon>Oscillospiraceae</taxon>
        <taxon>Pseudoflavonifractor</taxon>
    </lineage>
</organism>
<reference evidence="1 2" key="1">
    <citation type="submission" date="2007-04" db="EMBL/GenBank/DDBJ databases">
        <authorList>
            <person name="Fulton L."/>
            <person name="Clifton S."/>
            <person name="Fulton B."/>
            <person name="Xu J."/>
            <person name="Minx P."/>
            <person name="Pepin K.H."/>
            <person name="Johnson M."/>
            <person name="Thiruvilangam P."/>
            <person name="Bhonagiri V."/>
            <person name="Nash W.E."/>
            <person name="Mardis E.R."/>
            <person name="Wilson R.K."/>
        </authorList>
    </citation>
    <scope>NUCLEOTIDE SEQUENCE [LARGE SCALE GENOMIC DNA]</scope>
    <source>
        <strain evidence="1 2">ATCC 29799</strain>
    </source>
</reference>
<dbReference type="EMBL" id="AAXG02000013">
    <property type="protein sequence ID" value="EDM99958.1"/>
    <property type="molecule type" value="Genomic_DNA"/>
</dbReference>
<protein>
    <submittedName>
        <fullName evidence="1">Uncharacterized protein</fullName>
    </submittedName>
</protein>
<dbReference type="Proteomes" id="UP000003639">
    <property type="component" value="Unassembled WGS sequence"/>
</dbReference>
<reference evidence="1 2" key="2">
    <citation type="submission" date="2007-06" db="EMBL/GenBank/DDBJ databases">
        <title>Draft genome sequence of Pseudoflavonifractor capillosus ATCC 29799.</title>
        <authorList>
            <person name="Sudarsanam P."/>
            <person name="Ley R."/>
            <person name="Guruge J."/>
            <person name="Turnbaugh P.J."/>
            <person name="Mahowald M."/>
            <person name="Liep D."/>
            <person name="Gordon J."/>
        </authorList>
    </citation>
    <scope>NUCLEOTIDE SEQUENCE [LARGE SCALE GENOMIC DNA]</scope>
    <source>
        <strain evidence="1 2">ATCC 29799</strain>
    </source>
</reference>
<gene>
    <name evidence="1" type="ORF">BACCAP_02231</name>
</gene>
<accession>A6NVI9</accession>
<dbReference type="AlphaFoldDB" id="A6NVI9"/>
<name>A6NVI9_9FIRM</name>